<name>A0ABW5WQT5_9FLAO</name>
<feature type="domain" description="Response regulatory" evidence="7">
    <location>
        <begin position="7"/>
        <end position="121"/>
    </location>
</feature>
<accession>A0ABW5WQT5</accession>
<evidence type="ECO:0000256" key="2">
    <source>
        <dbReference type="ARBA" id="ARBA00022840"/>
    </source>
</evidence>
<dbReference type="InterPro" id="IPR011006">
    <property type="entry name" value="CheY-like_superfamily"/>
</dbReference>
<dbReference type="PROSITE" id="PS50045">
    <property type="entry name" value="SIGMA54_INTERACT_4"/>
    <property type="match status" value="1"/>
</dbReference>
<dbReference type="Pfam" id="PF25601">
    <property type="entry name" value="AAA_lid_14"/>
    <property type="match status" value="1"/>
</dbReference>
<dbReference type="SUPFAM" id="SSF52172">
    <property type="entry name" value="CheY-like"/>
    <property type="match status" value="1"/>
</dbReference>
<dbReference type="PROSITE" id="PS00675">
    <property type="entry name" value="SIGMA54_INTERACT_1"/>
    <property type="match status" value="1"/>
</dbReference>
<dbReference type="InterPro" id="IPR003593">
    <property type="entry name" value="AAA+_ATPase"/>
</dbReference>
<dbReference type="PANTHER" id="PTHR32071">
    <property type="entry name" value="TRANSCRIPTIONAL REGULATORY PROTEIN"/>
    <property type="match status" value="1"/>
</dbReference>
<dbReference type="Gene3D" id="3.40.50.300">
    <property type="entry name" value="P-loop containing nucleotide triphosphate hydrolases"/>
    <property type="match status" value="1"/>
</dbReference>
<dbReference type="PRINTS" id="PR01590">
    <property type="entry name" value="HTHFIS"/>
</dbReference>
<evidence type="ECO:0000256" key="3">
    <source>
        <dbReference type="ARBA" id="ARBA00023015"/>
    </source>
</evidence>
<dbReference type="InterPro" id="IPR027417">
    <property type="entry name" value="P-loop_NTPase"/>
</dbReference>
<dbReference type="InterPro" id="IPR025662">
    <property type="entry name" value="Sigma_54_int_dom_ATP-bd_1"/>
</dbReference>
<keyword evidence="5" id="KW-0597">Phosphoprotein</keyword>
<evidence type="ECO:0000259" key="7">
    <source>
        <dbReference type="PROSITE" id="PS50110"/>
    </source>
</evidence>
<dbReference type="Pfam" id="PF00072">
    <property type="entry name" value="Response_reg"/>
    <property type="match status" value="1"/>
</dbReference>
<dbReference type="Proteomes" id="UP001597533">
    <property type="component" value="Unassembled WGS sequence"/>
</dbReference>
<proteinExistence type="predicted"/>
<dbReference type="InterPro" id="IPR058031">
    <property type="entry name" value="AAA_lid_NorR"/>
</dbReference>
<keyword evidence="2" id="KW-0067">ATP-binding</keyword>
<gene>
    <name evidence="8" type="ORF">ACFS5M_13560</name>
</gene>
<evidence type="ECO:0000259" key="6">
    <source>
        <dbReference type="PROSITE" id="PS50045"/>
    </source>
</evidence>
<keyword evidence="3" id="KW-0805">Transcription regulation</keyword>
<evidence type="ECO:0000313" key="9">
    <source>
        <dbReference type="Proteomes" id="UP001597533"/>
    </source>
</evidence>
<comment type="caution">
    <text evidence="8">The sequence shown here is derived from an EMBL/GenBank/DDBJ whole genome shotgun (WGS) entry which is preliminary data.</text>
</comment>
<feature type="modified residue" description="4-aspartylphosphate" evidence="5">
    <location>
        <position position="56"/>
    </location>
</feature>
<dbReference type="InterPro" id="IPR002078">
    <property type="entry name" value="Sigma_54_int"/>
</dbReference>
<dbReference type="InterPro" id="IPR001789">
    <property type="entry name" value="Sig_transdc_resp-reg_receiver"/>
</dbReference>
<dbReference type="CDD" id="cd00009">
    <property type="entry name" value="AAA"/>
    <property type="match status" value="1"/>
</dbReference>
<dbReference type="SMART" id="SM00448">
    <property type="entry name" value="REC"/>
    <property type="match status" value="1"/>
</dbReference>
<organism evidence="8 9">
    <name type="scientific">Lacinutrix iliipiscaria</name>
    <dbReference type="NCBI Taxonomy" id="1230532"/>
    <lineage>
        <taxon>Bacteria</taxon>
        <taxon>Pseudomonadati</taxon>
        <taxon>Bacteroidota</taxon>
        <taxon>Flavobacteriia</taxon>
        <taxon>Flavobacteriales</taxon>
        <taxon>Flavobacteriaceae</taxon>
        <taxon>Lacinutrix</taxon>
    </lineage>
</organism>
<protein>
    <submittedName>
        <fullName evidence="8">Sigma-54-dependent transcriptional regulator</fullName>
    </submittedName>
</protein>
<keyword evidence="1" id="KW-0547">Nucleotide-binding</keyword>
<evidence type="ECO:0000256" key="4">
    <source>
        <dbReference type="ARBA" id="ARBA00023163"/>
    </source>
</evidence>
<dbReference type="Gene3D" id="1.10.10.60">
    <property type="entry name" value="Homeodomain-like"/>
    <property type="match status" value="1"/>
</dbReference>
<dbReference type="Gene3D" id="3.40.50.2300">
    <property type="match status" value="1"/>
</dbReference>
<dbReference type="SMART" id="SM00382">
    <property type="entry name" value="AAA"/>
    <property type="match status" value="1"/>
</dbReference>
<sequence length="442" mass="49857">MALNRENILIVDDDVHILELIQRHLKALNYHTYKAISVKEAITILQDKAIDLLITDLRMPGVDGLELVKYVSEHFPHIPKLVVTGYPSIDGALDALKSGAMEYMTKPFTKEELKKAVLNALKDKPKKKQVVSNVAKDNKAYGELIGKSKALKKVTDVIERVKNNKATVFITGESGTGKELVARSIHYMGKYATAPFVAVNCGAIPENLLESELFGYAKGAFTGADTQRDGFFQAAHRGTIFLDEIGNASLATQLRLLRVLQEKEITRVGSQKVEYVDVRVIAATNVNLKDLIAKGRFREDLFYRLTVVELEVPPLRARLEDVAVLAQTFLFKYGVEFKDRLIPITEDALAALERYTWPGNIRELENVIQRAVIMCHKQITIADLPEHLKYTIDFPEDNQELLPLKTVERNYILKVLEFTKNNKTQAAKILQIDRKTLSEKIK</sequence>
<keyword evidence="4" id="KW-0804">Transcription</keyword>
<evidence type="ECO:0000256" key="1">
    <source>
        <dbReference type="ARBA" id="ARBA00022741"/>
    </source>
</evidence>
<reference evidence="9" key="1">
    <citation type="journal article" date="2019" name="Int. J. Syst. Evol. Microbiol.">
        <title>The Global Catalogue of Microorganisms (GCM) 10K type strain sequencing project: providing services to taxonomists for standard genome sequencing and annotation.</title>
        <authorList>
            <consortium name="The Broad Institute Genomics Platform"/>
            <consortium name="The Broad Institute Genome Sequencing Center for Infectious Disease"/>
            <person name="Wu L."/>
            <person name="Ma J."/>
        </authorList>
    </citation>
    <scope>NUCLEOTIDE SEQUENCE [LARGE SCALE GENOMIC DNA]</scope>
    <source>
        <strain evidence="9">KCTC 32141</strain>
    </source>
</reference>
<dbReference type="PROSITE" id="PS50110">
    <property type="entry name" value="RESPONSE_REGULATORY"/>
    <property type="match status" value="1"/>
</dbReference>
<dbReference type="PROSITE" id="PS00688">
    <property type="entry name" value="SIGMA54_INTERACT_3"/>
    <property type="match status" value="1"/>
</dbReference>
<evidence type="ECO:0000313" key="8">
    <source>
        <dbReference type="EMBL" id="MFD2824704.1"/>
    </source>
</evidence>
<dbReference type="Pfam" id="PF00158">
    <property type="entry name" value="Sigma54_activat"/>
    <property type="match status" value="1"/>
</dbReference>
<dbReference type="RefSeq" id="WP_183489322.1">
    <property type="nucleotide sequence ID" value="NZ_JBHUOV010000015.1"/>
</dbReference>
<dbReference type="InterPro" id="IPR009057">
    <property type="entry name" value="Homeodomain-like_sf"/>
</dbReference>
<dbReference type="InterPro" id="IPR002197">
    <property type="entry name" value="HTH_Fis"/>
</dbReference>
<keyword evidence="9" id="KW-1185">Reference proteome</keyword>
<evidence type="ECO:0000256" key="5">
    <source>
        <dbReference type="PROSITE-ProRule" id="PRU00169"/>
    </source>
</evidence>
<dbReference type="SUPFAM" id="SSF46689">
    <property type="entry name" value="Homeodomain-like"/>
    <property type="match status" value="1"/>
</dbReference>
<dbReference type="SUPFAM" id="SSF52540">
    <property type="entry name" value="P-loop containing nucleoside triphosphate hydrolases"/>
    <property type="match status" value="1"/>
</dbReference>
<dbReference type="Gene3D" id="1.10.8.60">
    <property type="match status" value="1"/>
</dbReference>
<dbReference type="EMBL" id="JBHUOV010000015">
    <property type="protein sequence ID" value="MFD2824704.1"/>
    <property type="molecule type" value="Genomic_DNA"/>
</dbReference>
<dbReference type="InterPro" id="IPR025944">
    <property type="entry name" value="Sigma_54_int_dom_CS"/>
</dbReference>
<dbReference type="Pfam" id="PF02954">
    <property type="entry name" value="HTH_8"/>
    <property type="match status" value="1"/>
</dbReference>
<feature type="domain" description="Sigma-54 factor interaction" evidence="6">
    <location>
        <begin position="144"/>
        <end position="373"/>
    </location>
</feature>